<dbReference type="OrthoDB" id="47652at2"/>
<reference evidence="3 4" key="2">
    <citation type="submission" date="2018-03" db="EMBL/GenBank/DDBJ databases">
        <title>The ancient ancestry and fast evolution of plastids.</title>
        <authorList>
            <person name="Moore K.R."/>
            <person name="Magnabosco C."/>
            <person name="Momper L."/>
            <person name="Gold D.A."/>
            <person name="Bosak T."/>
            <person name="Fournier G.P."/>
        </authorList>
    </citation>
    <scope>NUCLEOTIDE SEQUENCE [LARGE SCALE GENOMIC DNA]</scope>
    <source>
        <strain evidence="3 4">CCAP 1448/3</strain>
    </source>
</reference>
<dbReference type="PANTHER" id="PTHR33219:SF14">
    <property type="entry name" value="PROTEIN COFACTOR ASSEMBLY OF COMPLEX C SUBUNIT B CCB3, CHLOROPLASTIC-RELATED"/>
    <property type="match status" value="1"/>
</dbReference>
<comment type="caution">
    <text evidence="3">The sequence shown here is derived from an EMBL/GenBank/DDBJ whole genome shotgun (WGS) entry which is preliminary data.</text>
</comment>
<dbReference type="RefSeq" id="WP_106289395.1">
    <property type="nucleotide sequence ID" value="NZ_CAWNTC010000094.1"/>
</dbReference>
<evidence type="ECO:0000256" key="1">
    <source>
        <dbReference type="ARBA" id="ARBA00010894"/>
    </source>
</evidence>
<name>A0A2T1C210_9CYAN</name>
<dbReference type="Proteomes" id="UP000238762">
    <property type="component" value="Unassembled WGS sequence"/>
</dbReference>
<dbReference type="Pfam" id="PF02325">
    <property type="entry name" value="CCB3_YggT"/>
    <property type="match status" value="1"/>
</dbReference>
<keyword evidence="2" id="KW-1133">Transmembrane helix</keyword>
<evidence type="ECO:0008006" key="5">
    <source>
        <dbReference type="Google" id="ProtNLM"/>
    </source>
</evidence>
<gene>
    <name evidence="3" type="ORF">C7B64_14590</name>
</gene>
<feature type="transmembrane region" description="Helical" evidence="2">
    <location>
        <begin position="68"/>
        <end position="92"/>
    </location>
</feature>
<dbReference type="AlphaFoldDB" id="A0A2T1C210"/>
<keyword evidence="2" id="KW-0812">Transmembrane</keyword>
<keyword evidence="2" id="KW-0472">Membrane</keyword>
<organism evidence="3 4">
    <name type="scientific">Merismopedia glauca CCAP 1448/3</name>
    <dbReference type="NCBI Taxonomy" id="1296344"/>
    <lineage>
        <taxon>Bacteria</taxon>
        <taxon>Bacillati</taxon>
        <taxon>Cyanobacteriota</taxon>
        <taxon>Cyanophyceae</taxon>
        <taxon>Synechococcales</taxon>
        <taxon>Merismopediaceae</taxon>
        <taxon>Merismopedia</taxon>
    </lineage>
</organism>
<keyword evidence="4" id="KW-1185">Reference proteome</keyword>
<dbReference type="GO" id="GO:0016020">
    <property type="term" value="C:membrane"/>
    <property type="evidence" value="ECO:0007669"/>
    <property type="project" value="InterPro"/>
</dbReference>
<protein>
    <recommendedName>
        <fullName evidence="5">YggT family protein</fullName>
    </recommendedName>
</protein>
<evidence type="ECO:0000313" key="3">
    <source>
        <dbReference type="EMBL" id="PSB02153.1"/>
    </source>
</evidence>
<dbReference type="InterPro" id="IPR003425">
    <property type="entry name" value="CCB3/YggT"/>
</dbReference>
<dbReference type="EMBL" id="PVWJ01000071">
    <property type="protein sequence ID" value="PSB02153.1"/>
    <property type="molecule type" value="Genomic_DNA"/>
</dbReference>
<reference evidence="3 4" key="1">
    <citation type="submission" date="2018-02" db="EMBL/GenBank/DDBJ databases">
        <authorList>
            <person name="Cohen D.B."/>
            <person name="Kent A.D."/>
        </authorList>
    </citation>
    <scope>NUCLEOTIDE SEQUENCE [LARGE SCALE GENOMIC DNA]</scope>
    <source>
        <strain evidence="3 4">CCAP 1448/3</strain>
    </source>
</reference>
<feature type="transmembrane region" description="Helical" evidence="2">
    <location>
        <begin position="7"/>
        <end position="28"/>
    </location>
</feature>
<dbReference type="PANTHER" id="PTHR33219">
    <property type="entry name" value="YLMG HOMOLOG PROTEIN 2, CHLOROPLASTIC"/>
    <property type="match status" value="1"/>
</dbReference>
<comment type="similarity">
    <text evidence="1">Belongs to the YggT family.</text>
</comment>
<evidence type="ECO:0000313" key="4">
    <source>
        <dbReference type="Proteomes" id="UP000238762"/>
    </source>
</evidence>
<evidence type="ECO:0000256" key="2">
    <source>
        <dbReference type="SAM" id="Phobius"/>
    </source>
</evidence>
<proteinExistence type="inferred from homology"/>
<accession>A0A2T1C210</accession>
<sequence>MNLLTQSLYYFLQIYIFLLVVRILLTWLPGVGWATQVMETLSPVTDPYLDLFRSFIPPLGGSIDISPMLAILVLQVIAGLFSAGATSTVGYYQP</sequence>